<evidence type="ECO:0000313" key="7">
    <source>
        <dbReference type="Proteomes" id="UP000499080"/>
    </source>
</evidence>
<comment type="similarity">
    <text evidence="1">Belongs to the pellino family.</text>
</comment>
<proteinExistence type="inferred from homology"/>
<feature type="domain" description="Pellino FHA" evidence="4">
    <location>
        <begin position="227"/>
        <end position="463"/>
    </location>
</feature>
<name>A0A4Y2AUH3_ARAVE</name>
<dbReference type="OrthoDB" id="8801906at2759"/>
<comment type="caution">
    <text evidence="6">The sequence shown here is derived from an EMBL/GenBank/DDBJ whole genome shotgun (WGS) entry which is preliminary data.</text>
</comment>
<evidence type="ECO:0000256" key="3">
    <source>
        <dbReference type="SAM" id="MobiDB-lite"/>
    </source>
</evidence>
<protein>
    <submittedName>
        <fullName evidence="6">E3 ubiquitin-protein ligase pellino 1</fullName>
    </submittedName>
</protein>
<dbReference type="InterPro" id="IPR006800">
    <property type="entry name" value="Pellino_fam"/>
</dbReference>
<evidence type="ECO:0000256" key="1">
    <source>
        <dbReference type="ARBA" id="ARBA00005639"/>
    </source>
</evidence>
<evidence type="ECO:0000256" key="2">
    <source>
        <dbReference type="ARBA" id="ARBA00022553"/>
    </source>
</evidence>
<dbReference type="InterPro" id="IPR048335">
    <property type="entry name" value="Pellino_RING"/>
</dbReference>
<dbReference type="InterPro" id="IPR048334">
    <property type="entry name" value="Pellino_FHA"/>
</dbReference>
<evidence type="ECO:0000313" key="6">
    <source>
        <dbReference type="EMBL" id="GBL82919.1"/>
    </source>
</evidence>
<dbReference type="EMBL" id="BGPR01000030">
    <property type="protein sequence ID" value="GBL82919.1"/>
    <property type="molecule type" value="Genomic_DNA"/>
</dbReference>
<dbReference type="Pfam" id="PF20723">
    <property type="entry name" value="Pellino_RING"/>
    <property type="match status" value="1"/>
</dbReference>
<keyword evidence="2" id="KW-0597">Phosphoprotein</keyword>
<sequence>MFVQKVLSWIVPLEEAKAQRNGEDEDISSVSDEINEEPEDFDQASDPSFGTLTSILEPDRNPADLHCSSEDVELAEKHNHRKDKKLMLVDNAPSCNSGYSDVNHRNLRKPVLATSDSRQNASTNNILAEYEDPRAAGGDFTHYPAIAECHPKSVRHNASQANIESMARISKPRKSVSVQTVRTKRVDSKCNDSLKPLPVTSGPLKKALVNLDAFFSKDSVLESDKYSVDPILYGELLVLGCNGSAPQHLQRQMKSRFTLRKRYHPNGVKEAFSFVTNQAQPLSRPLTAHTVSFNVSTSRSVVVEYARDKSTDMFQIGRYESSPVDIRVVDLNQARNGVSRFACRIIVERHGAHQARVYAAAFDATGNIFLGECAAVCVKEGKMDGFTTNGVLILHPNSQWREISVCGNIYPLRSPEVEPTKRPRIVEESNVLQDGTLIDLCGVTLLWRSKEGLVSTPNEECLKRAEGLLQEQALECHLLPHLTSNSAKDHTYVFMSCGHLMRLRVLSDNMEGWSCPVCRCVGPIAELKVGKEPGFYVDRDFPSFAFRPCGHVTTLKTAEYWSAIKVPEHRNIQEAFCPFCATKLNSITKYVELAYPQ</sequence>
<dbReference type="GO" id="GO:0000209">
    <property type="term" value="P:protein polyubiquitination"/>
    <property type="evidence" value="ECO:0007669"/>
    <property type="project" value="InterPro"/>
</dbReference>
<gene>
    <name evidence="6" type="primary">PELI1</name>
    <name evidence="6" type="ORF">AVEN_106426_1</name>
</gene>
<evidence type="ECO:0000259" key="4">
    <source>
        <dbReference type="Pfam" id="PF04710"/>
    </source>
</evidence>
<dbReference type="GO" id="GO:0061630">
    <property type="term" value="F:ubiquitin protein ligase activity"/>
    <property type="evidence" value="ECO:0007669"/>
    <property type="project" value="InterPro"/>
</dbReference>
<dbReference type="PANTHER" id="PTHR12098:SF2">
    <property type="entry name" value="PROTEIN PELLINO"/>
    <property type="match status" value="1"/>
</dbReference>
<dbReference type="AlphaFoldDB" id="A0A4Y2AUH3"/>
<feature type="compositionally biased region" description="Acidic residues" evidence="3">
    <location>
        <begin position="23"/>
        <end position="43"/>
    </location>
</feature>
<organism evidence="6 7">
    <name type="scientific">Araneus ventricosus</name>
    <name type="common">Orbweaver spider</name>
    <name type="synonym">Epeira ventricosa</name>
    <dbReference type="NCBI Taxonomy" id="182803"/>
    <lineage>
        <taxon>Eukaryota</taxon>
        <taxon>Metazoa</taxon>
        <taxon>Ecdysozoa</taxon>
        <taxon>Arthropoda</taxon>
        <taxon>Chelicerata</taxon>
        <taxon>Arachnida</taxon>
        <taxon>Araneae</taxon>
        <taxon>Araneomorphae</taxon>
        <taxon>Entelegynae</taxon>
        <taxon>Araneoidea</taxon>
        <taxon>Araneidae</taxon>
        <taxon>Araneus</taxon>
    </lineage>
</organism>
<keyword evidence="7" id="KW-1185">Reference proteome</keyword>
<dbReference type="PANTHER" id="PTHR12098">
    <property type="entry name" value="E3 UBIQUITIN-PROTEIN LIGASE PELLINO-RELATED"/>
    <property type="match status" value="1"/>
</dbReference>
<evidence type="ECO:0000259" key="5">
    <source>
        <dbReference type="Pfam" id="PF20723"/>
    </source>
</evidence>
<accession>A0A4Y2AUH3</accession>
<dbReference type="GO" id="GO:0008592">
    <property type="term" value="P:regulation of Toll signaling pathway"/>
    <property type="evidence" value="ECO:0007669"/>
    <property type="project" value="InterPro"/>
</dbReference>
<dbReference type="Pfam" id="PF04710">
    <property type="entry name" value="Pellino_FHA"/>
    <property type="match status" value="1"/>
</dbReference>
<feature type="domain" description="Pellino RING" evidence="5">
    <location>
        <begin position="484"/>
        <end position="595"/>
    </location>
</feature>
<dbReference type="Proteomes" id="UP000499080">
    <property type="component" value="Unassembled WGS sequence"/>
</dbReference>
<reference evidence="6 7" key="1">
    <citation type="journal article" date="2019" name="Sci. Rep.">
        <title>Orb-weaving spider Araneus ventricosus genome elucidates the spidroin gene catalogue.</title>
        <authorList>
            <person name="Kono N."/>
            <person name="Nakamura H."/>
            <person name="Ohtoshi R."/>
            <person name="Moran D.A.P."/>
            <person name="Shinohara A."/>
            <person name="Yoshida Y."/>
            <person name="Fujiwara M."/>
            <person name="Mori M."/>
            <person name="Tomita M."/>
            <person name="Arakawa K."/>
        </authorList>
    </citation>
    <scope>NUCLEOTIDE SEQUENCE [LARGE SCALE GENOMIC DNA]</scope>
</reference>
<feature type="region of interest" description="Disordered" evidence="3">
    <location>
        <begin position="17"/>
        <end position="47"/>
    </location>
</feature>